<dbReference type="PROSITE" id="PS50011">
    <property type="entry name" value="PROTEIN_KINASE_DOM"/>
    <property type="match status" value="1"/>
</dbReference>
<comment type="cofactor">
    <cofactor evidence="1">
        <name>Mg(2+)</name>
        <dbReference type="ChEBI" id="CHEBI:18420"/>
    </cofactor>
</comment>
<evidence type="ECO:0000313" key="20">
    <source>
        <dbReference type="Proteomes" id="UP000186817"/>
    </source>
</evidence>
<dbReference type="PROSITE" id="PS51419">
    <property type="entry name" value="RAB"/>
    <property type="match status" value="1"/>
</dbReference>
<dbReference type="GO" id="GO:0005509">
    <property type="term" value="F:calcium ion binding"/>
    <property type="evidence" value="ECO:0007669"/>
    <property type="project" value="InterPro"/>
</dbReference>
<feature type="compositionally biased region" description="Low complexity" evidence="15">
    <location>
        <begin position="3088"/>
        <end position="3105"/>
    </location>
</feature>
<dbReference type="Proteomes" id="UP000186817">
    <property type="component" value="Unassembled WGS sequence"/>
</dbReference>
<feature type="region of interest" description="Disordered" evidence="15">
    <location>
        <begin position="3776"/>
        <end position="3834"/>
    </location>
</feature>
<evidence type="ECO:0000259" key="17">
    <source>
        <dbReference type="PROSITE" id="PS50011"/>
    </source>
</evidence>
<feature type="region of interest" description="Disordered" evidence="15">
    <location>
        <begin position="473"/>
        <end position="506"/>
    </location>
</feature>
<feature type="region of interest" description="Disordered" evidence="15">
    <location>
        <begin position="16"/>
        <end position="38"/>
    </location>
</feature>
<evidence type="ECO:0000256" key="3">
    <source>
        <dbReference type="ARBA" id="ARBA00022527"/>
    </source>
</evidence>
<dbReference type="OrthoDB" id="428198at2759"/>
<keyword evidence="7" id="KW-0418">Kinase</keyword>
<feature type="compositionally biased region" description="Low complexity" evidence="15">
    <location>
        <begin position="475"/>
        <end position="486"/>
    </location>
</feature>
<keyword evidence="14" id="KW-0175">Coiled coil</keyword>
<comment type="similarity">
    <text evidence="12">Belongs to the protein kinase superfamily. Ser/Thr protein kinase family. CDPK subfamily.</text>
</comment>
<dbReference type="InterPro" id="IPR005225">
    <property type="entry name" value="Small_GTP-bd"/>
</dbReference>
<keyword evidence="8" id="KW-0106">Calcium</keyword>
<evidence type="ECO:0000256" key="5">
    <source>
        <dbReference type="ARBA" id="ARBA00022692"/>
    </source>
</evidence>
<feature type="compositionally biased region" description="Low complexity" evidence="15">
    <location>
        <begin position="3034"/>
        <end position="3052"/>
    </location>
</feature>
<feature type="region of interest" description="Disordered" evidence="15">
    <location>
        <begin position="1256"/>
        <end position="1292"/>
    </location>
</feature>
<dbReference type="Pfam" id="PF13202">
    <property type="entry name" value="EF-hand_5"/>
    <property type="match status" value="1"/>
</dbReference>
<dbReference type="GO" id="GO:0016020">
    <property type="term" value="C:membrane"/>
    <property type="evidence" value="ECO:0007669"/>
    <property type="project" value="UniProtKB-SubCell"/>
</dbReference>
<dbReference type="InterPro" id="IPR011009">
    <property type="entry name" value="Kinase-like_dom_sf"/>
</dbReference>
<dbReference type="GO" id="GO:0005216">
    <property type="term" value="F:monoatomic ion channel activity"/>
    <property type="evidence" value="ECO:0007669"/>
    <property type="project" value="InterPro"/>
</dbReference>
<keyword evidence="11 16" id="KW-0472">Membrane</keyword>
<feature type="domain" description="Protein kinase" evidence="17">
    <location>
        <begin position="2455"/>
        <end position="2728"/>
    </location>
</feature>
<feature type="compositionally biased region" description="Basic and acidic residues" evidence="15">
    <location>
        <begin position="3811"/>
        <end position="3820"/>
    </location>
</feature>
<dbReference type="InterPro" id="IPR001806">
    <property type="entry name" value="Small_GTPase"/>
</dbReference>
<dbReference type="SUPFAM" id="SSF52540">
    <property type="entry name" value="P-loop containing nucleoside triphosphate hydrolases"/>
    <property type="match status" value="1"/>
</dbReference>
<dbReference type="SUPFAM" id="SSF47473">
    <property type="entry name" value="EF-hand"/>
    <property type="match status" value="2"/>
</dbReference>
<dbReference type="InterPro" id="IPR018247">
    <property type="entry name" value="EF_Hand_1_Ca_BS"/>
</dbReference>
<feature type="transmembrane region" description="Helical" evidence="16">
    <location>
        <begin position="143"/>
        <end position="164"/>
    </location>
</feature>
<feature type="domain" description="EF-hand" evidence="18">
    <location>
        <begin position="2770"/>
        <end position="2805"/>
    </location>
</feature>
<dbReference type="Pfam" id="PF00069">
    <property type="entry name" value="Pkinase"/>
    <property type="match status" value="1"/>
</dbReference>
<feature type="region of interest" description="Disordered" evidence="15">
    <location>
        <begin position="753"/>
        <end position="795"/>
    </location>
</feature>
<dbReference type="Gene3D" id="1.10.510.10">
    <property type="entry name" value="Transferase(Phosphotransferase) domain 1"/>
    <property type="match status" value="1"/>
</dbReference>
<dbReference type="PANTHER" id="PTHR24349">
    <property type="entry name" value="SERINE/THREONINE-PROTEIN KINASE"/>
    <property type="match status" value="1"/>
</dbReference>
<dbReference type="NCBIfam" id="TIGR00231">
    <property type="entry name" value="small_GTP"/>
    <property type="match status" value="1"/>
</dbReference>
<dbReference type="InterPro" id="IPR002048">
    <property type="entry name" value="EF_hand_dom"/>
</dbReference>
<feature type="compositionally biased region" description="Basic and acidic residues" evidence="15">
    <location>
        <begin position="19"/>
        <end position="38"/>
    </location>
</feature>
<evidence type="ECO:0000256" key="7">
    <source>
        <dbReference type="ARBA" id="ARBA00022777"/>
    </source>
</evidence>
<dbReference type="PROSITE" id="PS00018">
    <property type="entry name" value="EF_HAND_1"/>
    <property type="match status" value="5"/>
</dbReference>
<dbReference type="CDD" id="cd00051">
    <property type="entry name" value="EFh"/>
    <property type="match status" value="2"/>
</dbReference>
<dbReference type="PRINTS" id="PR00449">
    <property type="entry name" value="RASTRNSFRMNG"/>
</dbReference>
<dbReference type="Pfam" id="PF00071">
    <property type="entry name" value="Ras"/>
    <property type="match status" value="1"/>
</dbReference>
<dbReference type="SMART" id="SM00220">
    <property type="entry name" value="S_TKc"/>
    <property type="match status" value="1"/>
</dbReference>
<keyword evidence="13" id="KW-0040">ANK repeat</keyword>
<dbReference type="InterPro" id="IPR027417">
    <property type="entry name" value="P-loop_NTPase"/>
</dbReference>
<feature type="compositionally biased region" description="Acidic residues" evidence="15">
    <location>
        <begin position="753"/>
        <end position="792"/>
    </location>
</feature>
<keyword evidence="4" id="KW-0808">Transferase</keyword>
<dbReference type="GO" id="GO:0005525">
    <property type="term" value="F:GTP binding"/>
    <property type="evidence" value="ECO:0007669"/>
    <property type="project" value="InterPro"/>
</dbReference>
<dbReference type="PROSITE" id="PS51421">
    <property type="entry name" value="RAS"/>
    <property type="match status" value="1"/>
</dbReference>
<feature type="compositionally biased region" description="Basic and acidic residues" evidence="15">
    <location>
        <begin position="700"/>
        <end position="717"/>
    </location>
</feature>
<dbReference type="GO" id="GO:0005524">
    <property type="term" value="F:ATP binding"/>
    <property type="evidence" value="ECO:0007669"/>
    <property type="project" value="UniProtKB-KW"/>
</dbReference>
<dbReference type="InterPro" id="IPR002110">
    <property type="entry name" value="Ankyrin_rpt"/>
</dbReference>
<evidence type="ECO:0000256" key="8">
    <source>
        <dbReference type="ARBA" id="ARBA00022837"/>
    </source>
</evidence>
<comment type="subcellular location">
    <subcellularLocation>
        <location evidence="2">Membrane</location>
        <topology evidence="2">Multi-pass membrane protein</topology>
    </subcellularLocation>
</comment>
<dbReference type="Gene3D" id="3.40.50.300">
    <property type="entry name" value="P-loop containing nucleotide triphosphate hydrolases"/>
    <property type="match status" value="1"/>
</dbReference>
<sequence>MAAADGAQDFEMIQTTFSDKADGNADADSKQSAAERGRRTSVVVGEFIKGSEMSSQKSLSLTARARAQRCVAWLADSPGLANFMAGVIVVDAICTWVDIDARAADAPPADGALLFLDLSLALYTAELVIVLCGRGALKMLTDWIVLLDIIVILCGYFEIVLNALGPADWVDRLHVMRALRLARIFRLLRLFRRIRALRELQKLVTMMATCFRTLAWSFLLCFVIMTIWAMLLVEVVHPIIEGMPDTFASCAFCRESTGSVMSANLLLFKTVIAGDGWGDVAVPIIEHSPWTALIFVGSLLTLVFGVLNIIIAVVVDTFAEARLKDVENLAEEMEHDLEMNREELQELFQRIDKDGSGQLSLEELITGARRDPVLQSRLRVMDIDENDMKQLFSMIDVDKSGTIEASEFIGPLSRWVHDSKTAPRFIKYNMLQTMQLQEDLYNLSQHCFRDLSQRMDTLSAGMSTTTRLCAFPARQTSSQESQASQSNHLDADGAGIEQPSGGIKPKMMDTYLDPTRMVSEDAENAELIRLLDGVVAKVECGMVELENRLKRALMGPGLDVAHVAPKISEQVAKEKSLGVTGGRGDLFRSVYGEARHRDRQNRRKHHSGHAQTGMTLLALQEDIWSRMNEVSSANVDDGLLDTIEKVFDPAPSCWEELQQQLYSLGIEDLRSPAALRKLRATRSSAPQKQDQSTADSPIDNARETQQETQPEEHDCDKAGGCPCMDTLLKGAGVQWCALRSFGLLLLCSDDGTGDDGDGEDHDDDDESDDNDDDDDDDGDDDGDDDDDDDDDVVVTPRQWRSVVVVVSKAHEVSEEVQESAAPPAKAAARLPQASEAVTCFQWLPDLFQVDIPTHADGTVWTVRIRRKCNRVKNTFVEVQVLDEPFDSIVRPRLVGGHCFPTALYPQPDAKDAMLRRSASAATRDVHVYLRRVTSACGCRAAIAALADADPDGYFCYSELFRGLWTCKGYNGTDRSAGRGMAWRVLLALHSFGSAKQQGVGIWDESWQSAGSSFGSYGAYDPEDSGQQHRYYVHKGERIQYHPDQEEPLEAQGFPVPSEKACMDACDNDPRCECAAYRPKTRSCQRWNGCRRHPASFAKDSETFMLMKVPSAKPVYTEYRRYNTYGSLGSKDIDRGDRPAVVRSYIECQDRCTVDATCDCSVWAIDGTYRCWKRQGCEESSLAYDPVYTVFLKQKVFTQEDDTTTEEVDPYLPAHREKQTSTTMEATTEAAVRTTVRHETDKADLIAILKDKLSTSTLEHTTSTTPIRTTARTTAAPTAASTTAAPTSPPLAAATTTARPISVVPSIVVPTTAAPTAAAENNSRMEIAIALTMPFPADMGAQSMMRAKQLRQSRVEISHIFLLRNPPCAAIMGSSGSDSESAKKKKKAKKDKKDKKPKKEKKAAKKDDGKEKKRAERALDWNCERSDAVRQIGGLLQLDSNVEEELETVFENIDDGETVRLDGLQNKQARKKFRHLLQAFRLTQGPMDHLGLVCDRVPVIGFESLSFRAPDSIVQFGDVRKSLQGYVRGFRPGTYYQRSKLMDAVVAAEVVFDQKVPQAKDFRQQCRMGAATLGLVLCLQLFPWAAVQQIMLHSGHFGGFKDLREQQLAREVFTSLDLALADHLLWTPASMGSWPFFALLASLAEGLAPARELGAVGRAWETWLDTGKWTFSEEIAPAEDALRGRNISCDAELAAAVITLEAQRMQRLEEKPEAVGAAVLKAAHAVVLQCQAVQSLIEPPWVLVWRGLDRLVAPRDVLVTVKPFRHGSRTQLSDSTRKMMARITSAEVTYPMSLHPPHVVGSQTATDEYWFLSDRIRVTKEPHCNHAFMDVMEMLELHRIVRDGSWPLRIVDIGAHLGDCSLWAAARWGQGRSGGLQALAVERGEANAAAIRRGAKMAGLTEGVLRVLSSEVVSEAPCTPSLEGKTTIDCILSQWSPDGIELISVFLGFGLELSVTRGALGALKAGKVQGLLLRTTATSLADIYRIVEEQQLPYRVVTLRSEHDTLLARLDSYLEDNGNAYRSPEIKVSFKSIFQECLARAKEHFLAKAVEPPEAAEEAPEEVPAAPEDPRAGFSGEPEEANPPSPVKPRQREEREGVDLKFVDPMRSGREEWMTMAPDSMAGLFLDGNGTVRQRKADAFAVKRSKQEEEAFEKAFKERGPSLLSQQQDGTFAEAKEAQDSLRKRKVGTSEVWGMSEKEQEKQARSGPAALRKSFDPEKDLVTKKPISSDEFSKLVENSQTGLTGRFSRGGAVRELNSELEAQQDHATASVATAMAAVFRVQEGNVKLKRIKGQVANDNLNITLKTEVSGVTDCSDEPELKASFLKKFSVAMKTIPSERLVRLRQLGSQLSLATVTGITCSEASPSSDGLMGWAWSRHTVIILAAVICIATLCCCCSLFGHRHLQPDFQHPRPTNRTDPTMFKGAAKKATVNDMCGPSVLRSTLVSGGRGHAEDEFDDAELLGQGAYGMVHKVQDKVTGQSKVLKSVVRPDGWDDERLKMEAKILQNLDHPHILRIFSWYEEGDCINIVMEHCDGGELLKVVREGRRQGEALPEPWAATSIRQCFQALVYIHSKGVVHKDLKGQNLLLLHDTKENSKVFGRLPHIVICDLGIAEICSRGIFGLRGSKVAGTPATMAPEVWSGSCGPKSDVWSMGCVMFEMFTNKLPFEVRGNVEGAAKQQAKWVELHSKGPNWDLLRCSAEAKALCKTLLTFRESARPSAQECLQNNWLKVPEAEEMTQQEMEKLCSAVLTWRDRSACQRAFCLKVAANCTCIDKFAKIFVKFDTDHSGILDTPEMVSALMSVGISKDLAKKTAKALDVNGDNSCEYLEFTAACLLSMEEEFDELLRQEFRILDAKRSGNLSPKEMEPLMLELKALAASRGFTIEEIDADGDGQVDFQEFCSYFGRPNVSYSRALPRKDGPNGLSKMPMKQHVRIMGGQGKSIETSMEAIRKSMPAGKNDAAPLSSIKKGEIEPTGDESIGKKAQSAPELPEGKKVTVQETEKSKKKAPPTTKKSDSALPSSAPTSAGESKRRISSSSSAASSASAAGYAPKASDGKADAAAQPDGPDKTAKSAGQVQQADLAAAPQVPDADSAARPDLAAAVLADTPPAEPNAAKNVDMGSEPGSDVRSLQGNPDSGNIPSPMSQDGTTVRISMSDSSLQEQIPPPCGCLSSSTKSKSPVRGYQRVTGAPDTRTVRQGATQPPRFESRSARMERVKSRVEKYSQRALDLVMAAEPDYEDTELQYYVKILNRCRGHAKSVCGSPWSEWQTSGDCELCKRRIDRPEKGLQCTQGGHRLCFRCMTSIMNWETLAAQEGQNSWTWAHKDWDDVNSSKLIVITAAVCKQPWRKQREPALLQGSRRLCFDYDRLRRLTRRKYSTLHAAFDFAAFRGRNVSEVEESDELACRKTKRRAGVSCKAVAPHQSLAMRAKQVLPLDARSTPPHAADVRNALAGMTGPSPAVVRKVAADLDAATLRVLAPSAEVLAQPDSAGQTALHLAVRARPDDDVTAVTSLLVAMRADLALRNSRGETPLLLAVRAALAAGVQGDGPWLLPIRLMLEAKAAACASDNQGRAALTYSAAANNLSLCRLLLDFRADPEQHNASGATARSVASRQGHQHVVELLAQAPRPARPEAKPSGKPQATNRAPNPPQLSPMERLREECRRAQIPIDWCSTEEQLRELKGRWQHLSCLSMQQLVQEAKMQRINTQGASKPEELRKRLVQQHCWEMMTDQELQQCCFAQGVLFPKNCFNTQFAANREADRLDIITRLKEATFGLRPGEFGPLPVDPKNAAQPRGSSGFRPPPRPKARSPPRREQEHKEAEAEDTGDQQKDAGPRVRRLLQEFPGFCGEMPGLEAETWSEQELKQYFYSNGYIRPKRREAHQPTREAPHLQSAVRFEVPHLLADAMASVVRPASSDHDYLFRIKLIGDSGVGKSSLLLRFTDDTYSDCLMVGFMCGIDFRTRTMSLDGKRAKMQIWDSAAPEVFRTMGASHYKGMHGIIVAFDLTHRQSFHNLRHWVEEVDKYAVPGINKMIVGNKSDMASKRAVTYDEARELADELGVRYLETSAKHAHNVNEAFAQMAKEIKDRVSMQVPPSATPPSTILGLGRRIFAAKCCQ</sequence>
<feature type="domain" description="EF-hand" evidence="18">
    <location>
        <begin position="339"/>
        <end position="374"/>
    </location>
</feature>
<dbReference type="Pfam" id="PF13499">
    <property type="entry name" value="EF-hand_7"/>
    <property type="match status" value="1"/>
</dbReference>
<dbReference type="InterPro" id="IPR008271">
    <property type="entry name" value="Ser/Thr_kinase_AS"/>
</dbReference>
<dbReference type="SMART" id="SM00175">
    <property type="entry name" value="RAB"/>
    <property type="match status" value="1"/>
</dbReference>
<organism evidence="19 20">
    <name type="scientific">Symbiodinium microadriaticum</name>
    <name type="common">Dinoflagellate</name>
    <name type="synonym">Zooxanthella microadriatica</name>
    <dbReference type="NCBI Taxonomy" id="2951"/>
    <lineage>
        <taxon>Eukaryota</taxon>
        <taxon>Sar</taxon>
        <taxon>Alveolata</taxon>
        <taxon>Dinophyceae</taxon>
        <taxon>Suessiales</taxon>
        <taxon>Symbiodiniaceae</taxon>
        <taxon>Symbiodinium</taxon>
    </lineage>
</organism>
<evidence type="ECO:0000256" key="6">
    <source>
        <dbReference type="ARBA" id="ARBA00022741"/>
    </source>
</evidence>
<dbReference type="InterPro" id="IPR050205">
    <property type="entry name" value="CDPK_Ser/Thr_kinases"/>
</dbReference>
<proteinExistence type="inferred from homology"/>
<feature type="transmembrane region" description="Helical" evidence="16">
    <location>
        <begin position="79"/>
        <end position="99"/>
    </location>
</feature>
<feature type="domain" description="EF-hand" evidence="18">
    <location>
        <begin position="2883"/>
        <end position="2909"/>
    </location>
</feature>
<keyword evidence="5 16" id="KW-0812">Transmembrane</keyword>
<dbReference type="PROSITE" id="PS50222">
    <property type="entry name" value="EF_HAND_2"/>
    <property type="match status" value="5"/>
</dbReference>
<feature type="region of interest" description="Disordered" evidence="15">
    <location>
        <begin position="2953"/>
        <end position="3185"/>
    </location>
</feature>
<feature type="transmembrane region" description="Helical" evidence="16">
    <location>
        <begin position="111"/>
        <end position="131"/>
    </location>
</feature>
<evidence type="ECO:0000256" key="14">
    <source>
        <dbReference type="SAM" id="Coils"/>
    </source>
</evidence>
<dbReference type="SMART" id="SM00174">
    <property type="entry name" value="RHO"/>
    <property type="match status" value="1"/>
</dbReference>
<dbReference type="SMART" id="SM00054">
    <property type="entry name" value="EFh"/>
    <property type="match status" value="5"/>
</dbReference>
<feature type="coiled-coil region" evidence="14">
    <location>
        <begin position="323"/>
        <end position="350"/>
    </location>
</feature>
<dbReference type="FunFam" id="3.40.50.300:FF:001447">
    <property type="entry name" value="Ras-related protein Rab-1B"/>
    <property type="match status" value="1"/>
</dbReference>
<keyword evidence="6" id="KW-0547">Nucleotide-binding</keyword>
<feature type="region of interest" description="Disordered" evidence="15">
    <location>
        <begin position="1371"/>
        <end position="1415"/>
    </location>
</feature>
<dbReference type="SMART" id="SM00173">
    <property type="entry name" value="RAS"/>
    <property type="match status" value="1"/>
</dbReference>
<keyword evidence="9" id="KW-0067">ATP-binding</keyword>
<feature type="region of interest" description="Disordered" evidence="15">
    <location>
        <begin position="3624"/>
        <end position="3653"/>
    </location>
</feature>
<feature type="compositionally biased region" description="Polar residues" evidence="15">
    <location>
        <begin position="681"/>
        <end position="695"/>
    </location>
</feature>
<dbReference type="GO" id="GO:0004674">
    <property type="term" value="F:protein serine/threonine kinase activity"/>
    <property type="evidence" value="ECO:0007669"/>
    <property type="project" value="UniProtKB-KW"/>
</dbReference>
<feature type="domain" description="EF-hand" evidence="18">
    <location>
        <begin position="383"/>
        <end position="418"/>
    </location>
</feature>
<gene>
    <name evidence="19" type="primary">YPTC1</name>
    <name evidence="19" type="ORF">AK812_SmicGene12834</name>
</gene>
<evidence type="ECO:0000256" key="15">
    <source>
        <dbReference type="SAM" id="MobiDB-lite"/>
    </source>
</evidence>
<evidence type="ECO:0000313" key="19">
    <source>
        <dbReference type="EMBL" id="OLQ04118.1"/>
    </source>
</evidence>
<dbReference type="InterPro" id="IPR000719">
    <property type="entry name" value="Prot_kinase_dom"/>
</dbReference>
<dbReference type="InterPro" id="IPR036770">
    <property type="entry name" value="Ankyrin_rpt-contain_sf"/>
</dbReference>
<dbReference type="Gene3D" id="1.20.120.350">
    <property type="entry name" value="Voltage-gated potassium channels. Chain C"/>
    <property type="match status" value="1"/>
</dbReference>
<keyword evidence="20" id="KW-1185">Reference proteome</keyword>
<feature type="transmembrane region" description="Helical" evidence="16">
    <location>
        <begin position="214"/>
        <end position="233"/>
    </location>
</feature>
<evidence type="ECO:0000256" key="11">
    <source>
        <dbReference type="ARBA" id="ARBA00023136"/>
    </source>
</evidence>
<feature type="compositionally biased region" description="Basic residues" evidence="15">
    <location>
        <begin position="1382"/>
        <end position="1403"/>
    </location>
</feature>
<feature type="repeat" description="ANK" evidence="13">
    <location>
        <begin position="3489"/>
        <end position="3525"/>
    </location>
</feature>
<dbReference type="InterPro" id="IPR011992">
    <property type="entry name" value="EF-hand-dom_pair"/>
</dbReference>
<dbReference type="SMART" id="SM00248">
    <property type="entry name" value="ANK"/>
    <property type="match status" value="3"/>
</dbReference>
<dbReference type="PROSITE" id="PS00108">
    <property type="entry name" value="PROTEIN_KINASE_ST"/>
    <property type="match status" value="1"/>
</dbReference>
<evidence type="ECO:0000256" key="13">
    <source>
        <dbReference type="PROSITE-ProRule" id="PRU00023"/>
    </source>
</evidence>
<evidence type="ECO:0000256" key="12">
    <source>
        <dbReference type="ARBA" id="ARBA00024334"/>
    </source>
</evidence>
<feature type="domain" description="EF-hand" evidence="18">
    <location>
        <begin position="2840"/>
        <end position="2875"/>
    </location>
</feature>
<dbReference type="SUPFAM" id="SSF81324">
    <property type="entry name" value="Voltage-gated potassium channels"/>
    <property type="match status" value="1"/>
</dbReference>
<dbReference type="Gene3D" id="1.10.238.10">
    <property type="entry name" value="EF-hand"/>
    <property type="match status" value="2"/>
</dbReference>
<evidence type="ECO:0000256" key="4">
    <source>
        <dbReference type="ARBA" id="ARBA00022679"/>
    </source>
</evidence>
<protein>
    <submittedName>
        <fullName evidence="19">GTP-binding protein YPTC1</fullName>
    </submittedName>
</protein>
<evidence type="ECO:0000256" key="1">
    <source>
        <dbReference type="ARBA" id="ARBA00001946"/>
    </source>
</evidence>
<feature type="region of interest" description="Disordered" evidence="15">
    <location>
        <begin position="679"/>
        <end position="719"/>
    </location>
</feature>
<evidence type="ECO:0000256" key="9">
    <source>
        <dbReference type="ARBA" id="ARBA00022840"/>
    </source>
</evidence>
<dbReference type="InterPro" id="IPR005821">
    <property type="entry name" value="Ion_trans_dom"/>
</dbReference>
<keyword evidence="3" id="KW-0723">Serine/threonine-protein kinase</keyword>
<dbReference type="Gene3D" id="1.25.40.20">
    <property type="entry name" value="Ankyrin repeat-containing domain"/>
    <property type="match status" value="2"/>
</dbReference>
<feature type="region of interest" description="Disordered" evidence="15">
    <location>
        <begin position="2049"/>
        <end position="2100"/>
    </location>
</feature>
<feature type="compositionally biased region" description="Polar residues" evidence="15">
    <location>
        <begin position="3128"/>
        <end position="3161"/>
    </location>
</feature>
<evidence type="ECO:0000256" key="16">
    <source>
        <dbReference type="SAM" id="Phobius"/>
    </source>
</evidence>
<dbReference type="InterPro" id="IPR027359">
    <property type="entry name" value="Volt_channel_dom_sf"/>
</dbReference>
<dbReference type="GO" id="GO:0003924">
    <property type="term" value="F:GTPase activity"/>
    <property type="evidence" value="ECO:0007669"/>
    <property type="project" value="InterPro"/>
</dbReference>
<dbReference type="Gene3D" id="1.10.287.70">
    <property type="match status" value="1"/>
</dbReference>
<dbReference type="SUPFAM" id="SSF56112">
    <property type="entry name" value="Protein kinase-like (PK-like)"/>
    <property type="match status" value="1"/>
</dbReference>
<feature type="compositionally biased region" description="Basic and acidic residues" evidence="15">
    <location>
        <begin position="1404"/>
        <end position="1415"/>
    </location>
</feature>
<dbReference type="Pfam" id="PF00520">
    <property type="entry name" value="Ion_trans"/>
    <property type="match status" value="1"/>
</dbReference>
<evidence type="ECO:0000259" key="18">
    <source>
        <dbReference type="PROSITE" id="PS50222"/>
    </source>
</evidence>
<evidence type="ECO:0000256" key="2">
    <source>
        <dbReference type="ARBA" id="ARBA00004141"/>
    </source>
</evidence>
<feature type="compositionally biased region" description="Basic and acidic residues" evidence="15">
    <location>
        <begin position="2089"/>
        <end position="2100"/>
    </location>
</feature>
<comment type="caution">
    <text evidence="19">The sequence shown here is derived from an EMBL/GenBank/DDBJ whole genome shotgun (WGS) entry which is preliminary data.</text>
</comment>
<feature type="transmembrane region" description="Helical" evidence="16">
    <location>
        <begin position="292"/>
        <end position="315"/>
    </location>
</feature>
<evidence type="ECO:0000256" key="10">
    <source>
        <dbReference type="ARBA" id="ARBA00022989"/>
    </source>
</evidence>
<keyword evidence="10 16" id="KW-1133">Transmembrane helix</keyword>
<feature type="region of interest" description="Disordered" evidence="15">
    <location>
        <begin position="2151"/>
        <end position="2216"/>
    </location>
</feature>
<name>A0A1Q9E9N5_SYMMI</name>
<dbReference type="SUPFAM" id="SSF48403">
    <property type="entry name" value="Ankyrin repeat"/>
    <property type="match status" value="1"/>
</dbReference>
<dbReference type="EMBL" id="LSRX01000218">
    <property type="protein sequence ID" value="OLQ04118.1"/>
    <property type="molecule type" value="Genomic_DNA"/>
</dbReference>
<feature type="compositionally biased region" description="Basic and acidic residues" evidence="15">
    <location>
        <begin position="2990"/>
        <end position="3002"/>
    </location>
</feature>
<accession>A0A1Q9E9N5</accession>
<reference evidence="19 20" key="1">
    <citation type="submission" date="2016-02" db="EMBL/GenBank/DDBJ databases">
        <title>Genome analysis of coral dinoflagellate symbionts highlights evolutionary adaptations to a symbiotic lifestyle.</title>
        <authorList>
            <person name="Aranda M."/>
            <person name="Li Y."/>
            <person name="Liew Y.J."/>
            <person name="Baumgarten S."/>
            <person name="Simakov O."/>
            <person name="Wilson M."/>
            <person name="Piel J."/>
            <person name="Ashoor H."/>
            <person name="Bougouffa S."/>
            <person name="Bajic V.B."/>
            <person name="Ryu T."/>
            <person name="Ravasi T."/>
            <person name="Bayer T."/>
            <person name="Micklem G."/>
            <person name="Kim H."/>
            <person name="Bhak J."/>
            <person name="Lajeunesse T.C."/>
            <person name="Voolstra C.R."/>
        </authorList>
    </citation>
    <scope>NUCLEOTIDE SEQUENCE [LARGE SCALE GENOMIC DNA]</scope>
    <source>
        <strain evidence="19 20">CCMP2467</strain>
    </source>
</reference>
<dbReference type="PROSITE" id="PS50088">
    <property type="entry name" value="ANK_REPEAT"/>
    <property type="match status" value="1"/>
</dbReference>